<dbReference type="AlphaFoldDB" id="A0A0U4FC95"/>
<dbReference type="RefSeq" id="WP_068448011.1">
    <property type="nucleotide sequence ID" value="NZ_CP013862.1"/>
</dbReference>
<evidence type="ECO:0008006" key="3">
    <source>
        <dbReference type="Google" id="ProtNLM"/>
    </source>
</evidence>
<organism evidence="1 2">
    <name type="scientific">Lentibacillus amyloliquefaciens</name>
    <dbReference type="NCBI Taxonomy" id="1472767"/>
    <lineage>
        <taxon>Bacteria</taxon>
        <taxon>Bacillati</taxon>
        <taxon>Bacillota</taxon>
        <taxon>Bacilli</taxon>
        <taxon>Bacillales</taxon>
        <taxon>Bacillaceae</taxon>
        <taxon>Lentibacillus</taxon>
    </lineage>
</organism>
<dbReference type="KEGG" id="lao:AOX59_18900"/>
<proteinExistence type="predicted"/>
<dbReference type="Proteomes" id="UP000050331">
    <property type="component" value="Chromosome"/>
</dbReference>
<sequence>MTLKELVSILRQSGYPVAYSHFDNPQEFPYITYLTALSNNFHADDSVYQKVDTVQIELYTDKKDLQAENTVEQLLNENNLSYEVTENYIDTERMFQRIYETGVI</sequence>
<gene>
    <name evidence="1" type="ORF">AOX59_18900</name>
</gene>
<reference evidence="1 2" key="1">
    <citation type="submission" date="2016-01" db="EMBL/GenBank/DDBJ databases">
        <title>Complete genome sequence of strain Lentibacillus amyloliquefaciens LAM0015T isolated from saline sediment.</title>
        <authorList>
            <person name="Wang J.-L."/>
            <person name="He M.-X."/>
        </authorList>
    </citation>
    <scope>NUCLEOTIDE SEQUENCE [LARGE SCALE GENOMIC DNA]</scope>
    <source>
        <strain evidence="1 2">LAM0015</strain>
    </source>
</reference>
<keyword evidence="2" id="KW-1185">Reference proteome</keyword>
<evidence type="ECO:0000313" key="1">
    <source>
        <dbReference type="EMBL" id="ALX50467.1"/>
    </source>
</evidence>
<evidence type="ECO:0000313" key="2">
    <source>
        <dbReference type="Proteomes" id="UP000050331"/>
    </source>
</evidence>
<name>A0A0U4FC95_9BACI</name>
<protein>
    <recommendedName>
        <fullName evidence="3">Prophage pi2 protein 38</fullName>
    </recommendedName>
</protein>
<dbReference type="EMBL" id="CP013862">
    <property type="protein sequence ID" value="ALX50467.1"/>
    <property type="molecule type" value="Genomic_DNA"/>
</dbReference>
<accession>A0A0U4FC95</accession>
<dbReference type="STRING" id="1472767.AOX59_18900"/>
<dbReference type="OrthoDB" id="2061576at2"/>